<proteinExistence type="predicted"/>
<evidence type="ECO:0000313" key="2">
    <source>
        <dbReference type="WBParaSite" id="PSU_v2.g1141.t1"/>
    </source>
</evidence>
<protein>
    <submittedName>
        <fullName evidence="2">Uncharacterized protein</fullName>
    </submittedName>
</protein>
<dbReference type="WBParaSite" id="PSU_v2.g1141.t1">
    <property type="protein sequence ID" value="PSU_v2.g1141.t1"/>
    <property type="gene ID" value="PSU_v2.g1141"/>
</dbReference>
<organism evidence="1 2">
    <name type="scientific">Panagrolaimus superbus</name>
    <dbReference type="NCBI Taxonomy" id="310955"/>
    <lineage>
        <taxon>Eukaryota</taxon>
        <taxon>Metazoa</taxon>
        <taxon>Ecdysozoa</taxon>
        <taxon>Nematoda</taxon>
        <taxon>Chromadorea</taxon>
        <taxon>Rhabditida</taxon>
        <taxon>Tylenchina</taxon>
        <taxon>Panagrolaimomorpha</taxon>
        <taxon>Panagrolaimoidea</taxon>
        <taxon>Panagrolaimidae</taxon>
        <taxon>Panagrolaimus</taxon>
    </lineage>
</organism>
<reference evidence="2" key="1">
    <citation type="submission" date="2022-11" db="UniProtKB">
        <authorList>
            <consortium name="WormBaseParasite"/>
        </authorList>
    </citation>
    <scope>IDENTIFICATION</scope>
</reference>
<dbReference type="AlphaFoldDB" id="A0A914XY01"/>
<dbReference type="Proteomes" id="UP000887577">
    <property type="component" value="Unplaced"/>
</dbReference>
<evidence type="ECO:0000313" key="1">
    <source>
        <dbReference type="Proteomes" id="UP000887577"/>
    </source>
</evidence>
<keyword evidence="1" id="KW-1185">Reference proteome</keyword>
<name>A0A914XY01_9BILA</name>
<sequence>MCYSLSCKRLSGCRPVRGVSHCPCRAHALFHWCFYPAGRACASFGSARHLAGRDGDFADRHARSTAPFFQPCSADGCALGHADRDSDCGLYRGRCLWRQGAADLAIPAGLVQQCVAPGDAGPFYRQAGAGRLRQVQTLLETGGCSGFVIAHVLHPGLAGIKYGRTLVHGGARP</sequence>
<accession>A0A914XY01</accession>